<dbReference type="Proteomes" id="UP000179807">
    <property type="component" value="Unassembled WGS sequence"/>
</dbReference>
<organism evidence="1 2">
    <name type="scientific">Tritrichomonas foetus</name>
    <dbReference type="NCBI Taxonomy" id="1144522"/>
    <lineage>
        <taxon>Eukaryota</taxon>
        <taxon>Metamonada</taxon>
        <taxon>Parabasalia</taxon>
        <taxon>Tritrichomonadida</taxon>
        <taxon>Tritrichomonadidae</taxon>
        <taxon>Tritrichomonas</taxon>
    </lineage>
</organism>
<evidence type="ECO:0000313" key="1">
    <source>
        <dbReference type="EMBL" id="OHT05652.1"/>
    </source>
</evidence>
<name>A0A1J4K7G1_9EUKA</name>
<dbReference type="GeneID" id="94839711"/>
<dbReference type="EMBL" id="MLAK01000750">
    <property type="protein sequence ID" value="OHT05652.1"/>
    <property type="molecule type" value="Genomic_DNA"/>
</dbReference>
<accession>A0A1J4K7G1</accession>
<proteinExistence type="predicted"/>
<dbReference type="AlphaFoldDB" id="A0A1J4K7G1"/>
<evidence type="ECO:0008006" key="3">
    <source>
        <dbReference type="Google" id="ProtNLM"/>
    </source>
</evidence>
<dbReference type="VEuPathDB" id="TrichDB:TRFO_26541"/>
<evidence type="ECO:0000313" key="2">
    <source>
        <dbReference type="Proteomes" id="UP000179807"/>
    </source>
</evidence>
<keyword evidence="2" id="KW-1185">Reference proteome</keyword>
<comment type="caution">
    <text evidence="1">The sequence shown here is derived from an EMBL/GenBank/DDBJ whole genome shotgun (WGS) entry which is preliminary data.</text>
</comment>
<protein>
    <recommendedName>
        <fullName evidence="3">Tubby C-terminal domain-containing protein</fullName>
    </recommendedName>
</protein>
<gene>
    <name evidence="1" type="ORF">TRFO_26541</name>
</gene>
<sequence>MTMFSSIPDSSDDNATDSFVDSFTISDFDPPTKNIISPFLIGASVSLQVGRNPFKPPSSVLRKEKSHNPMAMPTTAKRFNILQNFEQIAKDSLMKKASKSQVYQIEPLKPDNILLPHNPIFRGYIGNEGTPEKGNEPHTYILNTTRKYRDTGKTAHYELNDINMKHLLDIKQNRNHPRIFDITLANDEEIIASIIMSEDKQEFSLRKYNKRGPEVLFIKYFPLTHHKFRKVHVTFMMVGSGRKPQRLRSREPPRDIEGKPIFDFNGASFIESNRNLVLYSRHQDKNYVFVRKTEANEYQIDAMFHAHILCLAAIVFSDAVSPVC</sequence>
<dbReference type="RefSeq" id="XP_068358788.1">
    <property type="nucleotide sequence ID" value="XM_068505007.1"/>
</dbReference>
<reference evidence="1" key="1">
    <citation type="submission" date="2016-10" db="EMBL/GenBank/DDBJ databases">
        <authorList>
            <person name="Benchimol M."/>
            <person name="Almeida L.G."/>
            <person name="Vasconcelos A.T."/>
            <person name="Perreira-Neves A."/>
            <person name="Rosa I.A."/>
            <person name="Tasca T."/>
            <person name="Bogo M.R."/>
            <person name="de Souza W."/>
        </authorList>
    </citation>
    <scope>NUCLEOTIDE SEQUENCE [LARGE SCALE GENOMIC DNA]</scope>
    <source>
        <strain evidence="1">K</strain>
    </source>
</reference>